<evidence type="ECO:0000259" key="13">
    <source>
        <dbReference type="SMART" id="SM00829"/>
    </source>
</evidence>
<evidence type="ECO:0000256" key="6">
    <source>
        <dbReference type="ARBA" id="ARBA00022946"/>
    </source>
</evidence>
<dbReference type="Gene3D" id="3.40.50.720">
    <property type="entry name" value="NAD(P)-binding Rossmann-like Domain"/>
    <property type="match status" value="1"/>
</dbReference>
<organism evidence="14 15">
    <name type="scientific">Marasmiellus scandens</name>
    <dbReference type="NCBI Taxonomy" id="2682957"/>
    <lineage>
        <taxon>Eukaryota</taxon>
        <taxon>Fungi</taxon>
        <taxon>Dikarya</taxon>
        <taxon>Basidiomycota</taxon>
        <taxon>Agaricomycotina</taxon>
        <taxon>Agaricomycetes</taxon>
        <taxon>Agaricomycetidae</taxon>
        <taxon>Agaricales</taxon>
        <taxon>Marasmiineae</taxon>
        <taxon>Omphalotaceae</taxon>
        <taxon>Marasmiellus</taxon>
    </lineage>
</organism>
<dbReference type="InterPro" id="IPR013154">
    <property type="entry name" value="ADH-like_N"/>
</dbReference>
<evidence type="ECO:0000256" key="12">
    <source>
        <dbReference type="ARBA" id="ARBA00048843"/>
    </source>
</evidence>
<evidence type="ECO:0000256" key="9">
    <source>
        <dbReference type="ARBA" id="ARBA00023128"/>
    </source>
</evidence>
<dbReference type="EMBL" id="JBANRG010000005">
    <property type="protein sequence ID" value="KAK7466499.1"/>
    <property type="molecule type" value="Genomic_DNA"/>
</dbReference>
<keyword evidence="9" id="KW-0496">Mitochondrion</keyword>
<keyword evidence="4" id="KW-0276">Fatty acid metabolism</keyword>
<dbReference type="PANTHER" id="PTHR43981">
    <property type="entry name" value="ENOYL-[ACYL-CARRIER-PROTEIN] REDUCTASE, MITOCHONDRIAL"/>
    <property type="match status" value="1"/>
</dbReference>
<evidence type="ECO:0000256" key="1">
    <source>
        <dbReference type="ARBA" id="ARBA00004173"/>
    </source>
</evidence>
<gene>
    <name evidence="14" type="ORF">VKT23_005221</name>
</gene>
<evidence type="ECO:0000313" key="14">
    <source>
        <dbReference type="EMBL" id="KAK7466499.1"/>
    </source>
</evidence>
<dbReference type="InterPro" id="IPR011032">
    <property type="entry name" value="GroES-like_sf"/>
</dbReference>
<dbReference type="CDD" id="cd08290">
    <property type="entry name" value="ETR"/>
    <property type="match status" value="1"/>
</dbReference>
<dbReference type="InterPro" id="IPR020843">
    <property type="entry name" value="ER"/>
</dbReference>
<dbReference type="Proteomes" id="UP001498398">
    <property type="component" value="Unassembled WGS sequence"/>
</dbReference>
<comment type="subcellular location">
    <subcellularLocation>
        <location evidence="1">Mitochondrion</location>
    </subcellularLocation>
</comment>
<evidence type="ECO:0000256" key="3">
    <source>
        <dbReference type="ARBA" id="ARBA00022516"/>
    </source>
</evidence>
<dbReference type="EC" id="1.3.1.104" evidence="11"/>
<keyword evidence="15" id="KW-1185">Reference proteome</keyword>
<comment type="caution">
    <text evidence="14">The sequence shown here is derived from an EMBL/GenBank/DDBJ whole genome shotgun (WGS) entry which is preliminary data.</text>
</comment>
<dbReference type="SUPFAM" id="SSF51735">
    <property type="entry name" value="NAD(P)-binding Rossmann-fold domains"/>
    <property type="match status" value="1"/>
</dbReference>
<name>A0ABR1JX58_9AGAR</name>
<evidence type="ECO:0000256" key="2">
    <source>
        <dbReference type="ARBA" id="ARBA00010371"/>
    </source>
</evidence>
<comment type="similarity">
    <text evidence="2">Belongs to the zinc-containing alcohol dehydrogenase family. Quinone oxidoreductase subfamily.</text>
</comment>
<dbReference type="SMART" id="SM00829">
    <property type="entry name" value="PKS_ER"/>
    <property type="match status" value="1"/>
</dbReference>
<feature type="domain" description="Enoyl reductase (ER)" evidence="13">
    <location>
        <begin position="35"/>
        <end position="383"/>
    </location>
</feature>
<dbReference type="InterPro" id="IPR036291">
    <property type="entry name" value="NAD(P)-bd_dom_sf"/>
</dbReference>
<evidence type="ECO:0000256" key="4">
    <source>
        <dbReference type="ARBA" id="ARBA00022832"/>
    </source>
</evidence>
<proteinExistence type="inferred from homology"/>
<evidence type="ECO:0000313" key="15">
    <source>
        <dbReference type="Proteomes" id="UP001498398"/>
    </source>
</evidence>
<evidence type="ECO:0000256" key="11">
    <source>
        <dbReference type="ARBA" id="ARBA00038963"/>
    </source>
</evidence>
<keyword evidence="3" id="KW-0444">Lipid biosynthesis</keyword>
<dbReference type="InterPro" id="IPR013149">
    <property type="entry name" value="ADH-like_C"/>
</dbReference>
<comment type="catalytic activity">
    <reaction evidence="12">
        <text>a 2,3-saturated acyl-[ACP] + NADP(+) = a (2E)-enoyl-[ACP] + NADPH + H(+)</text>
        <dbReference type="Rhea" id="RHEA:22564"/>
        <dbReference type="Rhea" id="RHEA-COMP:9925"/>
        <dbReference type="Rhea" id="RHEA-COMP:9926"/>
        <dbReference type="ChEBI" id="CHEBI:15378"/>
        <dbReference type="ChEBI" id="CHEBI:57783"/>
        <dbReference type="ChEBI" id="CHEBI:58349"/>
        <dbReference type="ChEBI" id="CHEBI:78784"/>
        <dbReference type="ChEBI" id="CHEBI:78785"/>
        <dbReference type="EC" id="1.3.1.104"/>
    </reaction>
</comment>
<dbReference type="Pfam" id="PF08240">
    <property type="entry name" value="ADH_N"/>
    <property type="match status" value="1"/>
</dbReference>
<keyword evidence="10" id="KW-0275">Fatty acid biosynthesis</keyword>
<dbReference type="PANTHER" id="PTHR43981:SF2">
    <property type="entry name" value="ENOYL-[ACYL-CARRIER-PROTEIN] REDUCTASE, MITOCHONDRIAL"/>
    <property type="match status" value="1"/>
</dbReference>
<keyword evidence="7" id="KW-0560">Oxidoreductase</keyword>
<sequence>MLSRTLVSAFKRQFSSSSVAANRAVVYSQNGNPSDVLTALTFPDLPPPKPHSVNIRFVLSAINPADINTIEGVYPSKPTLTSALNSSGLGSPDHPVFVGGNEGLAEVVEVGDGVHGLKKHDWVVMDKSQLGTWSTTRNVNVADIIKLPFKETDGLSKAHGATMTVNPTTAFNMLGEFVDLKEGDWVVQNGANSAVGKLVIQIAKSRGLNTLNLVRARDDLSALTRNLEELGATRVLTYDDLKDRTTRSKIQEWTSGKDIRLGLNCVGGEANTAMVKLLGHGAHLVSYGAMSKQPISLPTSLFIFKDLTSHGFWQTRWSKVHSREEKESLIASLASMMVDGKLKAPEHEIITLGANESDEQVTQKIRLIFSDMAQGKYAKKVLLKLEDKE</sequence>
<dbReference type="Gene3D" id="3.90.180.10">
    <property type="entry name" value="Medium-chain alcohol dehydrogenases, catalytic domain"/>
    <property type="match status" value="1"/>
</dbReference>
<dbReference type="Pfam" id="PF00107">
    <property type="entry name" value="ADH_zinc_N"/>
    <property type="match status" value="1"/>
</dbReference>
<dbReference type="SUPFAM" id="SSF50129">
    <property type="entry name" value="GroES-like"/>
    <property type="match status" value="1"/>
</dbReference>
<evidence type="ECO:0000256" key="10">
    <source>
        <dbReference type="ARBA" id="ARBA00023160"/>
    </source>
</evidence>
<evidence type="ECO:0000256" key="5">
    <source>
        <dbReference type="ARBA" id="ARBA00022857"/>
    </source>
</evidence>
<keyword evidence="6" id="KW-0809">Transit peptide</keyword>
<evidence type="ECO:0000256" key="7">
    <source>
        <dbReference type="ARBA" id="ARBA00023002"/>
    </source>
</evidence>
<dbReference type="InterPro" id="IPR051034">
    <property type="entry name" value="Mito_Enoyl-ACP_Reductase"/>
</dbReference>
<keyword evidence="8" id="KW-0443">Lipid metabolism</keyword>
<accession>A0ABR1JX58</accession>
<evidence type="ECO:0000256" key="8">
    <source>
        <dbReference type="ARBA" id="ARBA00023098"/>
    </source>
</evidence>
<reference evidence="14 15" key="1">
    <citation type="submission" date="2024-01" db="EMBL/GenBank/DDBJ databases">
        <title>A draft genome for the cacao thread blight pathogen Marasmiellus scandens.</title>
        <authorList>
            <person name="Baruah I.K."/>
            <person name="Leung J."/>
            <person name="Bukari Y."/>
            <person name="Amoako-Attah I."/>
            <person name="Meinhardt L.W."/>
            <person name="Bailey B.A."/>
            <person name="Cohen S.P."/>
        </authorList>
    </citation>
    <scope>NUCLEOTIDE SEQUENCE [LARGE SCALE GENOMIC DNA]</scope>
    <source>
        <strain evidence="14 15">GH-19</strain>
    </source>
</reference>
<keyword evidence="5" id="KW-0521">NADP</keyword>
<protein>
    <recommendedName>
        <fullName evidence="11">enoyl-[acyl-carrier-protein] reductase</fullName>
        <ecNumber evidence="11">1.3.1.104</ecNumber>
    </recommendedName>
</protein>